<feature type="region of interest" description="Disordered" evidence="1">
    <location>
        <begin position="186"/>
        <end position="205"/>
    </location>
</feature>
<dbReference type="OrthoDB" id="9450131at2759"/>
<protein>
    <submittedName>
        <fullName evidence="2">Uncharacterized protein</fullName>
    </submittedName>
</protein>
<feature type="region of interest" description="Disordered" evidence="1">
    <location>
        <begin position="109"/>
        <end position="128"/>
    </location>
</feature>
<dbReference type="InParanoid" id="A8NLL7"/>
<sequence length="336" mass="36793">MPSPRRRGSDEVSFNSDKSLGSTLVSDRSWSKELETRSTRKSLDVSSQIRTCETPQEALENAIGPDNVPHTTELDTIPCAGIRIPNGPFTGLLAWRFVVRLQDKAKVSTPHLTPATPRTLRQHMRQRSEDARSLFSLQPPPKIGHGHTRSRSQVEFTPPFYKSEFSTSTSALSTLSTAAPSIISTRSDSIHSATRNPQSGSSHSQAVVTNMILDTSSSHNTISRGTLLALGASDAFIDQLEKSETSVSLYLQDVQKPISFRLAAEGEPGRLGVQFLEEARVNICIGEGGRGGIVWADSALETKLYLKEVPRTIPLPKMNIQNKIRGLFNLAASRFT</sequence>
<evidence type="ECO:0000256" key="1">
    <source>
        <dbReference type="SAM" id="MobiDB-lite"/>
    </source>
</evidence>
<name>A8NLL7_COPC7</name>
<reference evidence="2 3" key="1">
    <citation type="journal article" date="2010" name="Proc. Natl. Acad. Sci. U.S.A.">
        <title>Insights into evolution of multicellular fungi from the assembled chromosomes of the mushroom Coprinopsis cinerea (Coprinus cinereus).</title>
        <authorList>
            <person name="Stajich J.E."/>
            <person name="Wilke S.K."/>
            <person name="Ahren D."/>
            <person name="Au C.H."/>
            <person name="Birren B.W."/>
            <person name="Borodovsky M."/>
            <person name="Burns C."/>
            <person name="Canback B."/>
            <person name="Casselton L.A."/>
            <person name="Cheng C.K."/>
            <person name="Deng J."/>
            <person name="Dietrich F.S."/>
            <person name="Fargo D.C."/>
            <person name="Farman M.L."/>
            <person name="Gathman A.C."/>
            <person name="Goldberg J."/>
            <person name="Guigo R."/>
            <person name="Hoegger P.J."/>
            <person name="Hooker J.B."/>
            <person name="Huggins A."/>
            <person name="James T.Y."/>
            <person name="Kamada T."/>
            <person name="Kilaru S."/>
            <person name="Kodira C."/>
            <person name="Kues U."/>
            <person name="Kupfer D."/>
            <person name="Kwan H.S."/>
            <person name="Lomsadze A."/>
            <person name="Li W."/>
            <person name="Lilly W.W."/>
            <person name="Ma L.J."/>
            <person name="Mackey A.J."/>
            <person name="Manning G."/>
            <person name="Martin F."/>
            <person name="Muraguchi H."/>
            <person name="Natvig D.O."/>
            <person name="Palmerini H."/>
            <person name="Ramesh M.A."/>
            <person name="Rehmeyer C.J."/>
            <person name="Roe B.A."/>
            <person name="Shenoy N."/>
            <person name="Stanke M."/>
            <person name="Ter-Hovhannisyan V."/>
            <person name="Tunlid A."/>
            <person name="Velagapudi R."/>
            <person name="Vision T.J."/>
            <person name="Zeng Q."/>
            <person name="Zolan M.E."/>
            <person name="Pukkila P.J."/>
        </authorList>
    </citation>
    <scope>NUCLEOTIDE SEQUENCE [LARGE SCALE GENOMIC DNA]</scope>
    <source>
        <strain evidence="3">Okayama-7 / 130 / ATCC MYA-4618 / FGSC 9003</strain>
    </source>
</reference>
<feature type="compositionally biased region" description="Polar residues" evidence="1">
    <location>
        <begin position="12"/>
        <end position="28"/>
    </location>
</feature>
<dbReference type="RefSeq" id="XP_001834721.2">
    <property type="nucleotide sequence ID" value="XM_001834669.2"/>
</dbReference>
<dbReference type="GeneID" id="6011238"/>
<proteinExistence type="predicted"/>
<gene>
    <name evidence="2" type="ORF">CC1G_05858</name>
</gene>
<dbReference type="EMBL" id="AACS02000012">
    <property type="protein sequence ID" value="EAU87169.2"/>
    <property type="molecule type" value="Genomic_DNA"/>
</dbReference>
<keyword evidence="3" id="KW-1185">Reference proteome</keyword>
<dbReference type="STRING" id="240176.A8NLL7"/>
<dbReference type="eggNOG" id="ENOG502R132">
    <property type="taxonomic scope" value="Eukaryota"/>
</dbReference>
<evidence type="ECO:0000313" key="2">
    <source>
        <dbReference type="EMBL" id="EAU87169.2"/>
    </source>
</evidence>
<feature type="region of interest" description="Disordered" evidence="1">
    <location>
        <begin position="1"/>
        <end position="49"/>
    </location>
</feature>
<feature type="compositionally biased region" description="Basic and acidic residues" evidence="1">
    <location>
        <begin position="29"/>
        <end position="43"/>
    </location>
</feature>
<organism evidence="2 3">
    <name type="scientific">Coprinopsis cinerea (strain Okayama-7 / 130 / ATCC MYA-4618 / FGSC 9003)</name>
    <name type="common">Inky cap fungus</name>
    <name type="synonym">Hormographiella aspergillata</name>
    <dbReference type="NCBI Taxonomy" id="240176"/>
    <lineage>
        <taxon>Eukaryota</taxon>
        <taxon>Fungi</taxon>
        <taxon>Dikarya</taxon>
        <taxon>Basidiomycota</taxon>
        <taxon>Agaricomycotina</taxon>
        <taxon>Agaricomycetes</taxon>
        <taxon>Agaricomycetidae</taxon>
        <taxon>Agaricales</taxon>
        <taxon>Agaricineae</taxon>
        <taxon>Psathyrellaceae</taxon>
        <taxon>Coprinopsis</taxon>
    </lineage>
</organism>
<dbReference type="VEuPathDB" id="FungiDB:CC1G_05858"/>
<dbReference type="KEGG" id="cci:CC1G_05858"/>
<evidence type="ECO:0000313" key="3">
    <source>
        <dbReference type="Proteomes" id="UP000001861"/>
    </source>
</evidence>
<comment type="caution">
    <text evidence="2">The sequence shown here is derived from an EMBL/GenBank/DDBJ whole genome shotgun (WGS) entry which is preliminary data.</text>
</comment>
<dbReference type="OMA" id="HRIIPER"/>
<dbReference type="Proteomes" id="UP000001861">
    <property type="component" value="Unassembled WGS sequence"/>
</dbReference>
<dbReference type="AlphaFoldDB" id="A8NLL7"/>
<dbReference type="HOGENOM" id="CLU_826421_0_0_1"/>
<accession>A8NLL7</accession>